<keyword evidence="2 3" id="KW-0175">Coiled coil</keyword>
<dbReference type="PANTHER" id="PTHR30469">
    <property type="entry name" value="MULTIDRUG RESISTANCE PROTEIN MDTA"/>
    <property type="match status" value="1"/>
</dbReference>
<keyword evidence="5" id="KW-1133">Transmembrane helix</keyword>
<dbReference type="EMBL" id="JAUSVR010000005">
    <property type="protein sequence ID" value="MDQ0511074.1"/>
    <property type="molecule type" value="Genomic_DNA"/>
</dbReference>
<dbReference type="PANTHER" id="PTHR30469:SF33">
    <property type="entry name" value="SLR1207 PROTEIN"/>
    <property type="match status" value="1"/>
</dbReference>
<name>A0ABU0LQU3_9HYPH</name>
<dbReference type="InterPro" id="IPR058649">
    <property type="entry name" value="CzcB_C"/>
</dbReference>
<dbReference type="SUPFAM" id="SSF111369">
    <property type="entry name" value="HlyD-like secretion proteins"/>
    <property type="match status" value="1"/>
</dbReference>
<gene>
    <name evidence="9" type="ORF">QOZ99_001970</name>
</gene>
<dbReference type="InterPro" id="IPR006143">
    <property type="entry name" value="RND_pump_MFP"/>
</dbReference>
<proteinExistence type="inferred from homology"/>
<accession>A0ABU0LQU3</accession>
<dbReference type="Pfam" id="PF25954">
    <property type="entry name" value="Beta-barrel_RND_2"/>
    <property type="match status" value="1"/>
</dbReference>
<sequence length="406" mass="43641">MSGAMLQRSEGGWTAGTRAKRRRRWSGVLLLLVLGGAGAGYAYYRHFVVDAQAAPAYQTARVERGDIETTVTAIANMQPKNYVDVGTQVSGQLRRIHPDVGAVVKKDDLLAEIDPTVYQTRVAGDRASLDNLRAQLAQAQAQLTLDRLRNQRAQQLLANQSGSRDAADAADATERISVAKIDALKAQIAQTQATLDGDLANLGYTKIYAPMDGTVVSITAREGSTLNANQSAPIVLRIADLQTMTVTAQVAEGDIPRIRIGTPAYFSTLGLPDRRWQGQVRQIEPTPTIVNDVVLYNVLIDVPNEDLTLMTNMTAQVFFRLGEARDVPLVPTQALRTRRDGSHVVKVVSPGGIEDRVVQTGLSNRTVTQIVEGLEPGETVVTGASAGAAPPRAPGQPRPSMPPRLG</sequence>
<reference evidence="9 10" key="1">
    <citation type="submission" date="2023-07" db="EMBL/GenBank/DDBJ databases">
        <title>Genomic Encyclopedia of Type Strains, Phase IV (KMG-IV): sequencing the most valuable type-strain genomes for metagenomic binning, comparative biology and taxonomic classification.</title>
        <authorList>
            <person name="Goeker M."/>
        </authorList>
    </citation>
    <scope>NUCLEOTIDE SEQUENCE [LARGE SCALE GENOMIC DNA]</scope>
    <source>
        <strain evidence="9 10">DSM 15561</strain>
    </source>
</reference>
<dbReference type="Gene3D" id="6.10.140.1990">
    <property type="match status" value="1"/>
</dbReference>
<protein>
    <submittedName>
        <fullName evidence="9">Macrolide-specific efflux system membrane fusion protein</fullName>
    </submittedName>
</protein>
<dbReference type="Proteomes" id="UP001235094">
    <property type="component" value="Unassembled WGS sequence"/>
</dbReference>
<evidence type="ECO:0000256" key="4">
    <source>
        <dbReference type="SAM" id="MobiDB-lite"/>
    </source>
</evidence>
<evidence type="ECO:0000256" key="1">
    <source>
        <dbReference type="ARBA" id="ARBA00009477"/>
    </source>
</evidence>
<feature type="domain" description="CusB-like beta-barrel" evidence="7">
    <location>
        <begin position="246"/>
        <end position="319"/>
    </location>
</feature>
<evidence type="ECO:0000313" key="9">
    <source>
        <dbReference type="EMBL" id="MDQ0511074.1"/>
    </source>
</evidence>
<keyword evidence="10" id="KW-1185">Reference proteome</keyword>
<keyword evidence="5" id="KW-0812">Transmembrane</keyword>
<dbReference type="InterPro" id="IPR058625">
    <property type="entry name" value="MdtA-like_BSH"/>
</dbReference>
<feature type="compositionally biased region" description="Pro residues" evidence="4">
    <location>
        <begin position="391"/>
        <end position="406"/>
    </location>
</feature>
<dbReference type="InterPro" id="IPR058792">
    <property type="entry name" value="Beta-barrel_RND_2"/>
</dbReference>
<evidence type="ECO:0000256" key="5">
    <source>
        <dbReference type="SAM" id="Phobius"/>
    </source>
</evidence>
<feature type="domain" description="CzcB-like C-terminal circularly permuted SH3-like" evidence="8">
    <location>
        <begin position="330"/>
        <end position="384"/>
    </location>
</feature>
<evidence type="ECO:0000259" key="8">
    <source>
        <dbReference type="Pfam" id="PF25975"/>
    </source>
</evidence>
<organism evidence="9 10">
    <name type="scientific">Ancylobacter amanitiformis</name>
    <dbReference type="NCBI Taxonomy" id="217069"/>
    <lineage>
        <taxon>Bacteria</taxon>
        <taxon>Pseudomonadati</taxon>
        <taxon>Pseudomonadota</taxon>
        <taxon>Alphaproteobacteria</taxon>
        <taxon>Hyphomicrobiales</taxon>
        <taxon>Xanthobacteraceae</taxon>
        <taxon>Ancylobacter</taxon>
    </lineage>
</organism>
<dbReference type="Gene3D" id="2.40.420.20">
    <property type="match status" value="1"/>
</dbReference>
<evidence type="ECO:0000259" key="6">
    <source>
        <dbReference type="Pfam" id="PF25917"/>
    </source>
</evidence>
<evidence type="ECO:0000259" key="7">
    <source>
        <dbReference type="Pfam" id="PF25954"/>
    </source>
</evidence>
<feature type="coiled-coil region" evidence="3">
    <location>
        <begin position="122"/>
        <end position="149"/>
    </location>
</feature>
<evidence type="ECO:0000256" key="2">
    <source>
        <dbReference type="ARBA" id="ARBA00023054"/>
    </source>
</evidence>
<dbReference type="Gene3D" id="2.40.50.100">
    <property type="match status" value="1"/>
</dbReference>
<dbReference type="Pfam" id="PF25975">
    <property type="entry name" value="CzcB_C"/>
    <property type="match status" value="1"/>
</dbReference>
<comment type="similarity">
    <text evidence="1">Belongs to the membrane fusion protein (MFP) (TC 8.A.1) family.</text>
</comment>
<dbReference type="NCBIfam" id="TIGR01730">
    <property type="entry name" value="RND_mfp"/>
    <property type="match status" value="1"/>
</dbReference>
<keyword evidence="5" id="KW-0472">Membrane</keyword>
<dbReference type="InterPro" id="IPR030190">
    <property type="entry name" value="MacA_alpha-hairpin_sf"/>
</dbReference>
<evidence type="ECO:0000313" key="10">
    <source>
        <dbReference type="Proteomes" id="UP001235094"/>
    </source>
</evidence>
<dbReference type="Gene3D" id="2.40.30.170">
    <property type="match status" value="1"/>
</dbReference>
<comment type="caution">
    <text evidence="9">The sequence shown here is derived from an EMBL/GenBank/DDBJ whole genome shotgun (WGS) entry which is preliminary data.</text>
</comment>
<feature type="transmembrane region" description="Helical" evidence="5">
    <location>
        <begin position="25"/>
        <end position="44"/>
    </location>
</feature>
<feature type="region of interest" description="Disordered" evidence="4">
    <location>
        <begin position="381"/>
        <end position="406"/>
    </location>
</feature>
<dbReference type="Pfam" id="PF25917">
    <property type="entry name" value="BSH_RND"/>
    <property type="match status" value="1"/>
</dbReference>
<feature type="domain" description="Multidrug resistance protein MdtA-like barrel-sandwich hybrid" evidence="6">
    <location>
        <begin position="81"/>
        <end position="236"/>
    </location>
</feature>
<evidence type="ECO:0000256" key="3">
    <source>
        <dbReference type="SAM" id="Coils"/>
    </source>
</evidence>